<name>A0A9X2Y9V4_9MYCO</name>
<protein>
    <recommendedName>
        <fullName evidence="1">Acetaldehyde dehydrogenase</fullName>
        <ecNumber evidence="1">1.2.1.10</ecNumber>
    </recommendedName>
    <alternativeName>
        <fullName evidence="1">Acetaldehyde dehydrogenase [acetylating]</fullName>
    </alternativeName>
</protein>
<dbReference type="Proteomes" id="UP001140272">
    <property type="component" value="Unassembled WGS sequence"/>
</dbReference>
<reference evidence="4" key="1">
    <citation type="submission" date="2020-07" db="EMBL/GenBank/DDBJ databases">
        <authorList>
            <person name="Pettersson B.M.F."/>
            <person name="Behra P.R.K."/>
            <person name="Ramesh M."/>
            <person name="Das S."/>
            <person name="Dasgupta S."/>
            <person name="Kirsebom L.A."/>
        </authorList>
    </citation>
    <scope>NUCLEOTIDE SEQUENCE</scope>
    <source>
        <strain evidence="4">DSM 45406</strain>
    </source>
</reference>
<evidence type="ECO:0000259" key="3">
    <source>
        <dbReference type="Pfam" id="PF09290"/>
    </source>
</evidence>
<feature type="region of interest" description="Disordered" evidence="2">
    <location>
        <begin position="1"/>
        <end position="36"/>
    </location>
</feature>
<proteinExistence type="inferred from homology"/>
<dbReference type="InterPro" id="IPR015426">
    <property type="entry name" value="Acetylaldehyde_DH_C"/>
</dbReference>
<dbReference type="InterPro" id="IPR003361">
    <property type="entry name" value="Acetaldehyde_dehydrogenase"/>
</dbReference>
<dbReference type="EMBL" id="JACKRN010000053">
    <property type="protein sequence ID" value="MCV7069450.1"/>
    <property type="molecule type" value="Genomic_DNA"/>
</dbReference>
<evidence type="ECO:0000313" key="4">
    <source>
        <dbReference type="EMBL" id="MCV7069450.1"/>
    </source>
</evidence>
<feature type="domain" description="Acetaldehyde dehydrogenase C-terminal" evidence="3">
    <location>
        <begin position="119"/>
        <end position="270"/>
    </location>
</feature>
<dbReference type="GO" id="GO:0051287">
    <property type="term" value="F:NAD binding"/>
    <property type="evidence" value="ECO:0007669"/>
    <property type="project" value="UniProtKB-UniRule"/>
</dbReference>
<organism evidence="4 5">
    <name type="scientific">Mycolicibacterium rufum</name>
    <dbReference type="NCBI Taxonomy" id="318424"/>
    <lineage>
        <taxon>Bacteria</taxon>
        <taxon>Bacillati</taxon>
        <taxon>Actinomycetota</taxon>
        <taxon>Actinomycetes</taxon>
        <taxon>Mycobacteriales</taxon>
        <taxon>Mycobacteriaceae</taxon>
        <taxon>Mycolicibacterium</taxon>
    </lineage>
</organism>
<dbReference type="CDD" id="cd23933">
    <property type="entry name" value="ALDH_C"/>
    <property type="match status" value="1"/>
</dbReference>
<dbReference type="SUPFAM" id="SSF55347">
    <property type="entry name" value="Glyceraldehyde-3-phosphate dehydrogenase-like, C-terminal domain"/>
    <property type="match status" value="1"/>
</dbReference>
<evidence type="ECO:0000256" key="2">
    <source>
        <dbReference type="SAM" id="MobiDB-lite"/>
    </source>
</evidence>
<comment type="similarity">
    <text evidence="1">Belongs to the acetaldehyde dehydrogenase family.</text>
</comment>
<feature type="binding site" evidence="1">
    <location>
        <position position="279"/>
    </location>
    <ligand>
        <name>NAD(+)</name>
        <dbReference type="ChEBI" id="CHEBI:57540"/>
    </ligand>
</feature>
<accession>A0A9X2Y9V4</accession>
<evidence type="ECO:0000313" key="5">
    <source>
        <dbReference type="Proteomes" id="UP001140272"/>
    </source>
</evidence>
<comment type="caution">
    <text evidence="1">Lacks conserved residue(s) required for the propagation of feature annotation.</text>
</comment>
<dbReference type="Pfam" id="PF09290">
    <property type="entry name" value="AcetDehyd-dimer"/>
    <property type="match status" value="1"/>
</dbReference>
<comment type="caution">
    <text evidence="4">The sequence shown here is derived from an EMBL/GenBank/DDBJ whole genome shotgun (WGS) entry which is preliminary data.</text>
</comment>
<keyword evidence="1" id="KW-0560">Oxidoreductase</keyword>
<keyword evidence="1" id="KW-0058">Aromatic hydrocarbons catabolism</keyword>
<feature type="compositionally biased region" description="Basic and acidic residues" evidence="2">
    <location>
        <begin position="1"/>
        <end position="12"/>
    </location>
</feature>
<gene>
    <name evidence="4" type="ORF">H7H73_01890</name>
</gene>
<keyword evidence="1" id="KW-0520">NAD</keyword>
<feature type="active site" description="Acyl-thioester intermediate" evidence="1">
    <location>
        <position position="119"/>
    </location>
</feature>
<comment type="catalytic activity">
    <reaction evidence="1">
        <text>acetaldehyde + NAD(+) + CoA = acetyl-CoA + NADH + H(+)</text>
        <dbReference type="Rhea" id="RHEA:23288"/>
        <dbReference type="ChEBI" id="CHEBI:15343"/>
        <dbReference type="ChEBI" id="CHEBI:15378"/>
        <dbReference type="ChEBI" id="CHEBI:57287"/>
        <dbReference type="ChEBI" id="CHEBI:57288"/>
        <dbReference type="ChEBI" id="CHEBI:57540"/>
        <dbReference type="ChEBI" id="CHEBI:57945"/>
        <dbReference type="EC" id="1.2.1.10"/>
    </reaction>
</comment>
<sequence>MVVGQRNRDRQRGGVSRARRSGDGGGVVGQRRRALRYRAPPGSVRHVGVVHHRRLRPSRRQRFGHRRRTGHGLGGVHVRTPPSGVRVVDLCPSASGPHCVPAVNLDKHLHAPNLNIATCAAQAAVPIVAAVARVGSVSYAEVVSSVAARSAGPEIRTAVDTFIETTNAAVRTVGGARRARTVLVLNPADPPVLMRTTVYCLVGGEPDHRAVEESVVEMVDRVRDYAPGYRLTQRVQFATFTGARPLWIPETGAFVGTRVTALLEVAAAADSGLPAHAGNIDIINCAAARIRECIGRAG</sequence>
<dbReference type="HAMAP" id="MF_01657">
    <property type="entry name" value="Ac_ald_DH_ac"/>
    <property type="match status" value="1"/>
</dbReference>
<reference evidence="4" key="2">
    <citation type="journal article" date="2022" name="BMC Genomics">
        <title>Comparative genome analysis of mycobacteria focusing on tRNA and non-coding RNA.</title>
        <authorList>
            <person name="Behra P.R.K."/>
            <person name="Pettersson B.M.F."/>
            <person name="Ramesh M."/>
            <person name="Das S."/>
            <person name="Dasgupta S."/>
            <person name="Kirsebom L.A."/>
        </authorList>
    </citation>
    <scope>NUCLEOTIDE SEQUENCE</scope>
    <source>
        <strain evidence="4">DSM 45406</strain>
    </source>
</reference>
<dbReference type="GO" id="GO:0008774">
    <property type="term" value="F:acetaldehyde dehydrogenase (acetylating) activity"/>
    <property type="evidence" value="ECO:0007669"/>
    <property type="project" value="UniProtKB-UniRule"/>
</dbReference>
<dbReference type="EC" id="1.2.1.10" evidence="1"/>
<dbReference type="NCBIfam" id="NF006157">
    <property type="entry name" value="PRK08300.1"/>
    <property type="match status" value="1"/>
</dbReference>
<evidence type="ECO:0000256" key="1">
    <source>
        <dbReference type="HAMAP-Rule" id="MF_01657"/>
    </source>
</evidence>
<dbReference type="Gene3D" id="3.30.360.10">
    <property type="entry name" value="Dihydrodipicolinate Reductase, domain 2"/>
    <property type="match status" value="1"/>
</dbReference>
<dbReference type="AlphaFoldDB" id="A0A9X2Y9V4"/>